<name>X1FQY0_9ZZZZ</name>
<accession>X1FQY0</accession>
<sequence>IFKSFNLTFSYKRNVDKFSSVSWNQKGNQITGNNVQVSEAIIKFKYKIDQDWPTALSPYSEIKILINKNPHPETIRLSSANTSLQDAKVGGFDVTNLILKNVNITVSIQVF</sequence>
<reference evidence="1" key="1">
    <citation type="journal article" date="2014" name="Front. Microbiol.">
        <title>High frequency of phylogenetically diverse reductive dehalogenase-homologous genes in deep subseafloor sedimentary metagenomes.</title>
        <authorList>
            <person name="Kawai M."/>
            <person name="Futagami T."/>
            <person name="Toyoda A."/>
            <person name="Takaki Y."/>
            <person name="Nishi S."/>
            <person name="Hori S."/>
            <person name="Arai W."/>
            <person name="Tsubouchi T."/>
            <person name="Morono Y."/>
            <person name="Uchiyama I."/>
            <person name="Ito T."/>
            <person name="Fujiyama A."/>
            <person name="Inagaki F."/>
            <person name="Takami H."/>
        </authorList>
    </citation>
    <scope>NUCLEOTIDE SEQUENCE</scope>
    <source>
        <strain evidence="1">Expedition CK06-06</strain>
    </source>
</reference>
<feature type="non-terminal residue" evidence="1">
    <location>
        <position position="1"/>
    </location>
</feature>
<dbReference type="EMBL" id="BART01039758">
    <property type="protein sequence ID" value="GAH23163.1"/>
    <property type="molecule type" value="Genomic_DNA"/>
</dbReference>
<protein>
    <submittedName>
        <fullName evidence="1">Uncharacterized protein</fullName>
    </submittedName>
</protein>
<gene>
    <name evidence="1" type="ORF">S01H4_65147</name>
</gene>
<feature type="non-terminal residue" evidence="1">
    <location>
        <position position="111"/>
    </location>
</feature>
<organism evidence="1">
    <name type="scientific">marine sediment metagenome</name>
    <dbReference type="NCBI Taxonomy" id="412755"/>
    <lineage>
        <taxon>unclassified sequences</taxon>
        <taxon>metagenomes</taxon>
        <taxon>ecological metagenomes</taxon>
    </lineage>
</organism>
<proteinExistence type="predicted"/>
<evidence type="ECO:0000313" key="1">
    <source>
        <dbReference type="EMBL" id="GAH23163.1"/>
    </source>
</evidence>
<comment type="caution">
    <text evidence="1">The sequence shown here is derived from an EMBL/GenBank/DDBJ whole genome shotgun (WGS) entry which is preliminary data.</text>
</comment>
<dbReference type="AlphaFoldDB" id="X1FQY0"/>